<dbReference type="SMART" id="SM00388">
    <property type="entry name" value="HisKA"/>
    <property type="match status" value="1"/>
</dbReference>
<name>A0A0S3QS17_THET7</name>
<dbReference type="Pfam" id="PF00512">
    <property type="entry name" value="HisKA"/>
    <property type="match status" value="1"/>
</dbReference>
<keyword evidence="3" id="KW-0597">Phosphoprotein</keyword>
<dbReference type="Pfam" id="PF02518">
    <property type="entry name" value="HATPase_c"/>
    <property type="match status" value="1"/>
</dbReference>
<evidence type="ECO:0000313" key="13">
    <source>
        <dbReference type="Proteomes" id="UP000063234"/>
    </source>
</evidence>
<dbReference type="InterPro" id="IPR003594">
    <property type="entry name" value="HATPase_dom"/>
</dbReference>
<dbReference type="PROSITE" id="PS50112">
    <property type="entry name" value="PAS"/>
    <property type="match status" value="1"/>
</dbReference>
<dbReference type="STRING" id="1298851.TST_0315"/>
<keyword evidence="7" id="KW-0067">ATP-binding</keyword>
<keyword evidence="8" id="KW-0902">Two-component regulatory system</keyword>
<evidence type="ECO:0000256" key="7">
    <source>
        <dbReference type="ARBA" id="ARBA00022840"/>
    </source>
</evidence>
<dbReference type="SUPFAM" id="SSF55785">
    <property type="entry name" value="PYP-like sensor domain (PAS domain)"/>
    <property type="match status" value="1"/>
</dbReference>
<dbReference type="SUPFAM" id="SSF55874">
    <property type="entry name" value="ATPase domain of HSP90 chaperone/DNA topoisomerase II/histidine kinase"/>
    <property type="match status" value="1"/>
</dbReference>
<dbReference type="EMBL" id="AP013035">
    <property type="protein sequence ID" value="BAT71123.1"/>
    <property type="molecule type" value="Genomic_DNA"/>
</dbReference>
<dbReference type="GO" id="GO:0000155">
    <property type="term" value="F:phosphorelay sensor kinase activity"/>
    <property type="evidence" value="ECO:0007669"/>
    <property type="project" value="InterPro"/>
</dbReference>
<dbReference type="GO" id="GO:0005524">
    <property type="term" value="F:ATP binding"/>
    <property type="evidence" value="ECO:0007669"/>
    <property type="project" value="UniProtKB-KW"/>
</dbReference>
<dbReference type="InterPro" id="IPR013767">
    <property type="entry name" value="PAS_fold"/>
</dbReference>
<proteinExistence type="predicted"/>
<keyword evidence="4 12" id="KW-0808">Transferase</keyword>
<dbReference type="Gene3D" id="3.30.565.10">
    <property type="entry name" value="Histidine kinase-like ATPase, C-terminal domain"/>
    <property type="match status" value="1"/>
</dbReference>
<sequence>MKQEKLSETEAIKETLKAFIEATEELNRSYNQLKQEVNRLSQELATQKNLLKAIIESIHDGVLAIDKNRQVLVANVKARELLGINGSNPMCTVLPDNQKDLELYYLNGEKKVIRIYKSPLKQEGKEIGEVIVLRDVTRERELEEENSRKERLSAMGRMAVTVAHEIRNPLGSIELFAGLIKRGGTKEEIEKWASSIQKVTKSINNLISNMLMFTRPIYIEPQECNLKELVENCIDAAKAALKEKEISVGMEGDEVAAWVDPELIKQVILNLIINAIQAVDEKGKIKIKLEDRKDEQLISITDNGCGIPKEHLDRIFEPFFTTKKKGTGLGLAIVHRIIEAHHGRITVESIPGKTTFNIYLPKDVQVHTRNLT</sequence>
<dbReference type="SMART" id="SM00387">
    <property type="entry name" value="HATPase_c"/>
    <property type="match status" value="1"/>
</dbReference>
<keyword evidence="9" id="KW-0175">Coiled coil</keyword>
<dbReference type="PROSITE" id="PS50109">
    <property type="entry name" value="HIS_KIN"/>
    <property type="match status" value="1"/>
</dbReference>
<evidence type="ECO:0000256" key="6">
    <source>
        <dbReference type="ARBA" id="ARBA00022777"/>
    </source>
</evidence>
<dbReference type="KEGG" id="ttk:TST_0315"/>
<organism evidence="12 13">
    <name type="scientific">Thermosulfidibacter takaii (strain DSM 17441 / JCM 13301 / NBRC 103674 / ABI70S6)</name>
    <dbReference type="NCBI Taxonomy" id="1298851"/>
    <lineage>
        <taxon>Bacteria</taxon>
        <taxon>Pseudomonadati</taxon>
        <taxon>Thermosulfidibacterota</taxon>
        <taxon>Thermosulfidibacteria</taxon>
        <taxon>Thermosulfidibacterales</taxon>
        <taxon>Thermosulfidibacteraceae</taxon>
    </lineage>
</organism>
<evidence type="ECO:0000256" key="5">
    <source>
        <dbReference type="ARBA" id="ARBA00022741"/>
    </source>
</evidence>
<evidence type="ECO:0000256" key="1">
    <source>
        <dbReference type="ARBA" id="ARBA00000085"/>
    </source>
</evidence>
<evidence type="ECO:0000256" key="3">
    <source>
        <dbReference type="ARBA" id="ARBA00022553"/>
    </source>
</evidence>
<evidence type="ECO:0000259" key="11">
    <source>
        <dbReference type="PROSITE" id="PS50112"/>
    </source>
</evidence>
<dbReference type="InterPro" id="IPR000014">
    <property type="entry name" value="PAS"/>
</dbReference>
<dbReference type="SUPFAM" id="SSF47384">
    <property type="entry name" value="Homodimeric domain of signal transducing histidine kinase"/>
    <property type="match status" value="1"/>
</dbReference>
<dbReference type="InterPro" id="IPR005467">
    <property type="entry name" value="His_kinase_dom"/>
</dbReference>
<dbReference type="InterPro" id="IPR036890">
    <property type="entry name" value="HATPase_C_sf"/>
</dbReference>
<evidence type="ECO:0000256" key="8">
    <source>
        <dbReference type="ARBA" id="ARBA00023012"/>
    </source>
</evidence>
<evidence type="ECO:0000256" key="9">
    <source>
        <dbReference type="SAM" id="Coils"/>
    </source>
</evidence>
<dbReference type="FunFam" id="3.30.565.10:FF:000006">
    <property type="entry name" value="Sensor histidine kinase WalK"/>
    <property type="match status" value="1"/>
</dbReference>
<reference evidence="13" key="1">
    <citation type="journal article" date="2018" name="Science">
        <title>A primordial and reversible TCA cycle in a facultatively chemolithoautotrophic thermophile.</title>
        <authorList>
            <person name="Nunoura T."/>
            <person name="Chikaraishi Y."/>
            <person name="Izaki R."/>
            <person name="Suwa T."/>
            <person name="Sato T."/>
            <person name="Harada T."/>
            <person name="Mori K."/>
            <person name="Kato Y."/>
            <person name="Miyazaki M."/>
            <person name="Shimamura S."/>
            <person name="Yanagawa K."/>
            <person name="Shuto A."/>
            <person name="Ohkouchi N."/>
            <person name="Fujita N."/>
            <person name="Takaki Y."/>
            <person name="Atomi H."/>
            <person name="Takai K."/>
        </authorList>
    </citation>
    <scope>NUCLEOTIDE SEQUENCE [LARGE SCALE GENOMIC DNA]</scope>
    <source>
        <strain evidence="13">DSM 17441 / JCM 13301 / NBRC 103674 / ABI70S6</strain>
    </source>
</reference>
<dbReference type="GO" id="GO:0006355">
    <property type="term" value="P:regulation of DNA-templated transcription"/>
    <property type="evidence" value="ECO:0007669"/>
    <property type="project" value="InterPro"/>
</dbReference>
<dbReference type="InterPro" id="IPR003661">
    <property type="entry name" value="HisK_dim/P_dom"/>
</dbReference>
<dbReference type="EC" id="2.7.13.3" evidence="2"/>
<dbReference type="Gene3D" id="3.30.450.20">
    <property type="entry name" value="PAS domain"/>
    <property type="match status" value="1"/>
</dbReference>
<keyword evidence="5" id="KW-0547">Nucleotide-binding</keyword>
<evidence type="ECO:0000259" key="10">
    <source>
        <dbReference type="PROSITE" id="PS50109"/>
    </source>
</evidence>
<keyword evidence="6 12" id="KW-0418">Kinase</keyword>
<evidence type="ECO:0000256" key="4">
    <source>
        <dbReference type="ARBA" id="ARBA00022679"/>
    </source>
</evidence>
<dbReference type="OrthoDB" id="9813151at2"/>
<dbReference type="Pfam" id="PF00989">
    <property type="entry name" value="PAS"/>
    <property type="match status" value="1"/>
</dbReference>
<protein>
    <recommendedName>
        <fullName evidence="2">histidine kinase</fullName>
        <ecNumber evidence="2">2.7.13.3</ecNumber>
    </recommendedName>
</protein>
<evidence type="ECO:0000313" key="12">
    <source>
        <dbReference type="EMBL" id="BAT71123.1"/>
    </source>
</evidence>
<gene>
    <name evidence="12" type="primary">atoS</name>
    <name evidence="12" type="ORF">TST_0315</name>
</gene>
<accession>A0A0S3QS17</accession>
<dbReference type="PANTHER" id="PTHR43065">
    <property type="entry name" value="SENSOR HISTIDINE KINASE"/>
    <property type="match status" value="1"/>
</dbReference>
<dbReference type="InterPro" id="IPR036097">
    <property type="entry name" value="HisK_dim/P_sf"/>
</dbReference>
<dbReference type="InterPro" id="IPR004358">
    <property type="entry name" value="Sig_transdc_His_kin-like_C"/>
</dbReference>
<dbReference type="PRINTS" id="PR00344">
    <property type="entry name" value="BCTRLSENSOR"/>
</dbReference>
<comment type="catalytic activity">
    <reaction evidence="1">
        <text>ATP + protein L-histidine = ADP + protein N-phospho-L-histidine.</text>
        <dbReference type="EC" id="2.7.13.3"/>
    </reaction>
</comment>
<dbReference type="PATRIC" id="fig|1298851.3.peg.326"/>
<feature type="domain" description="Histidine kinase" evidence="10">
    <location>
        <begin position="161"/>
        <end position="364"/>
    </location>
</feature>
<dbReference type="CDD" id="cd00082">
    <property type="entry name" value="HisKA"/>
    <property type="match status" value="1"/>
</dbReference>
<feature type="coiled-coil region" evidence="9">
    <location>
        <begin position="16"/>
        <end position="50"/>
    </location>
</feature>
<dbReference type="Proteomes" id="UP000063234">
    <property type="component" value="Chromosome"/>
</dbReference>
<dbReference type="RefSeq" id="WP_068549036.1">
    <property type="nucleotide sequence ID" value="NZ_AP013035.1"/>
</dbReference>
<dbReference type="PANTHER" id="PTHR43065:SF10">
    <property type="entry name" value="PEROXIDE STRESS-ACTIVATED HISTIDINE KINASE MAK3"/>
    <property type="match status" value="1"/>
</dbReference>
<dbReference type="Gene3D" id="1.10.287.130">
    <property type="match status" value="1"/>
</dbReference>
<dbReference type="InterPro" id="IPR035965">
    <property type="entry name" value="PAS-like_dom_sf"/>
</dbReference>
<feature type="domain" description="PAS" evidence="11">
    <location>
        <begin position="47"/>
        <end position="85"/>
    </location>
</feature>
<keyword evidence="13" id="KW-1185">Reference proteome</keyword>
<dbReference type="AlphaFoldDB" id="A0A0S3QS17"/>
<evidence type="ECO:0000256" key="2">
    <source>
        <dbReference type="ARBA" id="ARBA00012438"/>
    </source>
</evidence>